<keyword evidence="2" id="KW-1185">Reference proteome</keyword>
<evidence type="ECO:0000313" key="2">
    <source>
        <dbReference type="Proteomes" id="UP000075243"/>
    </source>
</evidence>
<reference evidence="1 2" key="1">
    <citation type="journal article" date="2012" name="Nat. Biotechnol.">
        <title>Draft genome sequence of pigeonpea (Cajanus cajan), an orphan legume crop of resource-poor farmers.</title>
        <authorList>
            <person name="Varshney R.K."/>
            <person name="Chen W."/>
            <person name="Li Y."/>
            <person name="Bharti A.K."/>
            <person name="Saxena R.K."/>
            <person name="Schlueter J.A."/>
            <person name="Donoghue M.T."/>
            <person name="Azam S."/>
            <person name="Fan G."/>
            <person name="Whaley A.M."/>
            <person name="Farmer A.D."/>
            <person name="Sheridan J."/>
            <person name="Iwata A."/>
            <person name="Tuteja R."/>
            <person name="Penmetsa R.V."/>
            <person name="Wu W."/>
            <person name="Upadhyaya H.D."/>
            <person name="Yang S.P."/>
            <person name="Shah T."/>
            <person name="Saxena K.B."/>
            <person name="Michael T."/>
            <person name="McCombie W.R."/>
            <person name="Yang B."/>
            <person name="Zhang G."/>
            <person name="Yang H."/>
            <person name="Wang J."/>
            <person name="Spillane C."/>
            <person name="Cook D.R."/>
            <person name="May G.D."/>
            <person name="Xu X."/>
            <person name="Jackson S.A."/>
        </authorList>
    </citation>
    <scope>NUCLEOTIDE SEQUENCE [LARGE SCALE GENOMIC DNA]</scope>
    <source>
        <strain evidence="2">cv. Asha</strain>
    </source>
</reference>
<organism evidence="1 2">
    <name type="scientific">Cajanus cajan</name>
    <name type="common">Pigeon pea</name>
    <name type="synonym">Cajanus indicus</name>
    <dbReference type="NCBI Taxonomy" id="3821"/>
    <lineage>
        <taxon>Eukaryota</taxon>
        <taxon>Viridiplantae</taxon>
        <taxon>Streptophyta</taxon>
        <taxon>Embryophyta</taxon>
        <taxon>Tracheophyta</taxon>
        <taxon>Spermatophyta</taxon>
        <taxon>Magnoliopsida</taxon>
        <taxon>eudicotyledons</taxon>
        <taxon>Gunneridae</taxon>
        <taxon>Pentapetalae</taxon>
        <taxon>rosids</taxon>
        <taxon>fabids</taxon>
        <taxon>Fabales</taxon>
        <taxon>Fabaceae</taxon>
        <taxon>Papilionoideae</taxon>
        <taxon>50 kb inversion clade</taxon>
        <taxon>NPAAA clade</taxon>
        <taxon>indigoferoid/millettioid clade</taxon>
        <taxon>Phaseoleae</taxon>
        <taxon>Cajanus</taxon>
    </lineage>
</organism>
<dbReference type="AlphaFoldDB" id="A0A151TY05"/>
<protein>
    <submittedName>
        <fullName evidence="1">Uncharacterized protein</fullName>
    </submittedName>
</protein>
<dbReference type="Proteomes" id="UP000075243">
    <property type="component" value="Chromosome 3"/>
</dbReference>
<name>A0A151TY05_CAJCA</name>
<accession>A0A151TY05</accession>
<gene>
    <name evidence="1" type="ORF">KK1_011206</name>
</gene>
<evidence type="ECO:0000313" key="1">
    <source>
        <dbReference type="EMBL" id="KYP71926.1"/>
    </source>
</evidence>
<dbReference type="EMBL" id="CM003605">
    <property type="protein sequence ID" value="KYP71926.1"/>
    <property type="molecule type" value="Genomic_DNA"/>
</dbReference>
<sequence length="86" mass="8972">MRGDDGGVVPEAVVAAEDLDGENVAVVVELLQPLGAGGGREARFNVDLSDAADADVSLLEHAAADEGLVLLRLVEPSKQRPNLQRN</sequence>
<proteinExistence type="predicted"/>
<dbReference type="Gramene" id="C.cajan_10888.t">
    <property type="protein sequence ID" value="C.cajan_10888.t.cds1"/>
    <property type="gene ID" value="C.cajan_10888"/>
</dbReference>